<feature type="transmembrane region" description="Helical" evidence="1">
    <location>
        <begin position="26"/>
        <end position="45"/>
    </location>
</feature>
<evidence type="ECO:0000313" key="4">
    <source>
        <dbReference type="Proteomes" id="UP000306585"/>
    </source>
</evidence>
<dbReference type="GO" id="GO:0016491">
    <property type="term" value="F:oxidoreductase activity"/>
    <property type="evidence" value="ECO:0007669"/>
    <property type="project" value="InterPro"/>
</dbReference>
<dbReference type="InterPro" id="IPR009078">
    <property type="entry name" value="Ferritin-like_SF"/>
</dbReference>
<reference evidence="3 4" key="1">
    <citation type="journal article" date="2019" name="Appl. Environ. Microbiol.">
        <title>Environmental Evidence and Genomic Insight of Iron-oxidizing Bacteria Preference Towards More Corrosion Resistant Stainless Steel at Higher Salinities.</title>
        <authorList>
            <person name="Garrison C.E."/>
            <person name="Price K.A."/>
            <person name="Field E.K."/>
        </authorList>
    </citation>
    <scope>NUCLEOTIDE SEQUENCE [LARGE SCALE GENOMIC DNA]</scope>
    <source>
        <strain evidence="3 4">P3</strain>
    </source>
</reference>
<comment type="caution">
    <text evidence="3">The sequence shown here is derived from an EMBL/GenBank/DDBJ whole genome shotgun (WGS) entry which is preliminary data.</text>
</comment>
<keyword evidence="1" id="KW-1133">Transmembrane helix</keyword>
<proteinExistence type="predicted"/>
<dbReference type="SUPFAM" id="SSF57802">
    <property type="entry name" value="Rubredoxin-like"/>
    <property type="match status" value="1"/>
</dbReference>
<evidence type="ECO:0000259" key="2">
    <source>
        <dbReference type="PROSITE" id="PS50905"/>
    </source>
</evidence>
<sequence length="248" mass="27558">MDAYVSNDAGFSGSSVSEVDLSRRMFLAWLGIGLASLALPVPLWAMDDGRRTYQETITVLSGLYRGEVESHLRYKAYEARALQEGHANIAHLFAATADSEAIHAQRFSEILARLGVVVVPAEQLAGELAFHVGSTKENLRQATEVELAEIDVRYPQYLARMRAEGVEGALKAVAYAWRSEQQHRELIKDIQSGTGIFFGMLVERFRTTPVRYFVCQHCGSTLTAMPVERCPVCGFSIEWYKEIPLPAG</sequence>
<dbReference type="PANTHER" id="PTHR33746:SF4">
    <property type="entry name" value="RUBRERYTHRIN"/>
    <property type="match status" value="1"/>
</dbReference>
<dbReference type="InterPro" id="IPR003251">
    <property type="entry name" value="Rr_diiron-bd_dom"/>
</dbReference>
<gene>
    <name evidence="3" type="ORF">FEF65_00325</name>
</gene>
<feature type="domain" description="Ferritin-like diiron" evidence="2">
    <location>
        <begin position="50"/>
        <end position="198"/>
    </location>
</feature>
<dbReference type="PANTHER" id="PTHR33746">
    <property type="entry name" value="RUBRERYTHRIN"/>
    <property type="match status" value="1"/>
</dbReference>
<keyword evidence="1" id="KW-0472">Membrane</keyword>
<dbReference type="Gene3D" id="1.20.1260.10">
    <property type="match status" value="1"/>
</dbReference>
<dbReference type="CDD" id="cd01041">
    <property type="entry name" value="Rubrerythrin"/>
    <property type="match status" value="1"/>
</dbReference>
<dbReference type="Proteomes" id="UP000306585">
    <property type="component" value="Unassembled WGS sequence"/>
</dbReference>
<dbReference type="Pfam" id="PF02915">
    <property type="entry name" value="Rubrerythrin"/>
    <property type="match status" value="1"/>
</dbReference>
<dbReference type="InterPro" id="IPR012347">
    <property type="entry name" value="Ferritin-like"/>
</dbReference>
<keyword evidence="4" id="KW-1185">Reference proteome</keyword>
<accession>A0A5R9H3S4</accession>
<name>A0A5R9H3S4_9PROT</name>
<organism evidence="3 4">
    <name type="scientific">Mariprofundus erugo</name>
    <dbReference type="NCBI Taxonomy" id="2528639"/>
    <lineage>
        <taxon>Bacteria</taxon>
        <taxon>Pseudomonadati</taxon>
        <taxon>Pseudomonadota</taxon>
        <taxon>Candidatius Mariprofundia</taxon>
        <taxon>Mariprofundales</taxon>
        <taxon>Mariprofundaceae</taxon>
        <taxon>Mariprofundus</taxon>
    </lineage>
</organism>
<keyword evidence="1" id="KW-0812">Transmembrane</keyword>
<dbReference type="GO" id="GO:0046872">
    <property type="term" value="F:metal ion binding"/>
    <property type="evidence" value="ECO:0007669"/>
    <property type="project" value="InterPro"/>
</dbReference>
<protein>
    <submittedName>
        <fullName evidence="3">Rubrerythrin</fullName>
    </submittedName>
</protein>
<dbReference type="SUPFAM" id="SSF47240">
    <property type="entry name" value="Ferritin-like"/>
    <property type="match status" value="1"/>
</dbReference>
<dbReference type="InterPro" id="IPR052753">
    <property type="entry name" value="Rbr2/Nigerythrin"/>
</dbReference>
<evidence type="ECO:0000256" key="1">
    <source>
        <dbReference type="SAM" id="Phobius"/>
    </source>
</evidence>
<dbReference type="AlphaFoldDB" id="A0A5R9H3S4"/>
<evidence type="ECO:0000313" key="3">
    <source>
        <dbReference type="EMBL" id="TLS69264.1"/>
    </source>
</evidence>
<dbReference type="EMBL" id="VBRY01000001">
    <property type="protein sequence ID" value="TLS69264.1"/>
    <property type="molecule type" value="Genomic_DNA"/>
</dbReference>
<dbReference type="InterPro" id="IPR009040">
    <property type="entry name" value="Ferritin-like_diiron"/>
</dbReference>
<dbReference type="PROSITE" id="PS50905">
    <property type="entry name" value="FERRITIN_LIKE"/>
    <property type="match status" value="1"/>
</dbReference>